<dbReference type="GO" id="GO:0016020">
    <property type="term" value="C:membrane"/>
    <property type="evidence" value="ECO:0007669"/>
    <property type="project" value="UniProtKB-SubCell"/>
</dbReference>
<evidence type="ECO:0000256" key="4">
    <source>
        <dbReference type="ARBA" id="ARBA00023136"/>
    </source>
</evidence>
<name>A0A815H4R7_9BILA</name>
<dbReference type="GO" id="GO:0008521">
    <property type="term" value="F:acetyl-CoA transmembrane transporter activity"/>
    <property type="evidence" value="ECO:0007669"/>
    <property type="project" value="InterPro"/>
</dbReference>
<feature type="transmembrane region" description="Helical" evidence="5">
    <location>
        <begin position="412"/>
        <end position="430"/>
    </location>
</feature>
<protein>
    <recommendedName>
        <fullName evidence="9">Acetyl-coenzyme A transporter 1</fullName>
    </recommendedName>
</protein>
<dbReference type="Gene3D" id="1.20.1250.20">
    <property type="entry name" value="MFS general substrate transporter like domains"/>
    <property type="match status" value="1"/>
</dbReference>
<feature type="transmembrane region" description="Helical" evidence="5">
    <location>
        <begin position="251"/>
        <end position="268"/>
    </location>
</feature>
<dbReference type="AlphaFoldDB" id="A0A815H4R7"/>
<evidence type="ECO:0000256" key="2">
    <source>
        <dbReference type="ARBA" id="ARBA00022692"/>
    </source>
</evidence>
<feature type="transmembrane region" description="Helical" evidence="5">
    <location>
        <begin position="318"/>
        <end position="337"/>
    </location>
</feature>
<reference evidence="6" key="1">
    <citation type="submission" date="2021-02" db="EMBL/GenBank/DDBJ databases">
        <authorList>
            <person name="Nowell W R."/>
        </authorList>
    </citation>
    <scope>NUCLEOTIDE SEQUENCE</scope>
</reference>
<dbReference type="OrthoDB" id="6415790at2759"/>
<evidence type="ECO:0000313" key="6">
    <source>
        <dbReference type="EMBL" id="CAF1349233.1"/>
    </source>
</evidence>
<dbReference type="SUPFAM" id="SSF103473">
    <property type="entry name" value="MFS general substrate transporter"/>
    <property type="match status" value="1"/>
</dbReference>
<evidence type="ECO:0000313" key="7">
    <source>
        <dbReference type="EMBL" id="CAF4099114.1"/>
    </source>
</evidence>
<feature type="transmembrane region" description="Helical" evidence="5">
    <location>
        <begin position="343"/>
        <end position="362"/>
    </location>
</feature>
<keyword evidence="2 5" id="KW-0812">Transmembrane</keyword>
<feature type="transmembrane region" description="Helical" evidence="5">
    <location>
        <begin position="111"/>
        <end position="138"/>
    </location>
</feature>
<comment type="caution">
    <text evidence="6">The sequence shown here is derived from an EMBL/GenBank/DDBJ whole genome shotgun (WGS) entry which is preliminary data.</text>
</comment>
<keyword evidence="3 5" id="KW-1133">Transmembrane helix</keyword>
<dbReference type="PANTHER" id="PTHR12778:SF9">
    <property type="entry name" value="ACETYL-COENZYME A TRANSPORTER 1"/>
    <property type="match status" value="1"/>
</dbReference>
<dbReference type="InterPro" id="IPR004752">
    <property type="entry name" value="AmpG_permease/AT-1"/>
</dbReference>
<gene>
    <name evidence="7" type="ORF">OKA104_LOCUS35576</name>
    <name evidence="6" type="ORF">VCS650_LOCUS33673</name>
</gene>
<proteinExistence type="predicted"/>
<feature type="transmembrane region" description="Helical" evidence="5">
    <location>
        <begin position="7"/>
        <end position="32"/>
    </location>
</feature>
<feature type="transmembrane region" description="Helical" evidence="5">
    <location>
        <begin position="196"/>
        <end position="218"/>
    </location>
</feature>
<dbReference type="Proteomes" id="UP000663891">
    <property type="component" value="Unassembled WGS sequence"/>
</dbReference>
<dbReference type="EMBL" id="CAJNON010000666">
    <property type="protein sequence ID" value="CAF1349233.1"/>
    <property type="molecule type" value="Genomic_DNA"/>
</dbReference>
<comment type="subcellular location">
    <subcellularLocation>
        <location evidence="1">Membrane</location>
        <topology evidence="1">Multi-pass membrane protein</topology>
    </subcellularLocation>
</comment>
<evidence type="ECO:0000256" key="3">
    <source>
        <dbReference type="ARBA" id="ARBA00022989"/>
    </source>
</evidence>
<evidence type="ECO:0000256" key="1">
    <source>
        <dbReference type="ARBA" id="ARBA00004141"/>
    </source>
</evidence>
<dbReference type="EMBL" id="CAJOAY010005200">
    <property type="protein sequence ID" value="CAF4099114.1"/>
    <property type="molecule type" value="Genomic_DNA"/>
</dbReference>
<evidence type="ECO:0000256" key="5">
    <source>
        <dbReference type="SAM" id="Phobius"/>
    </source>
</evidence>
<keyword evidence="4 5" id="KW-0472">Membrane</keyword>
<dbReference type="Proteomes" id="UP000663881">
    <property type="component" value="Unassembled WGS sequence"/>
</dbReference>
<organism evidence="6 8">
    <name type="scientific">Adineta steineri</name>
    <dbReference type="NCBI Taxonomy" id="433720"/>
    <lineage>
        <taxon>Eukaryota</taxon>
        <taxon>Metazoa</taxon>
        <taxon>Spiralia</taxon>
        <taxon>Gnathifera</taxon>
        <taxon>Rotifera</taxon>
        <taxon>Eurotatoria</taxon>
        <taxon>Bdelloidea</taxon>
        <taxon>Adinetida</taxon>
        <taxon>Adinetidae</taxon>
        <taxon>Adineta</taxon>
    </lineage>
</organism>
<dbReference type="GO" id="GO:0035348">
    <property type="term" value="P:acetyl-CoA transmembrane transport"/>
    <property type="evidence" value="ECO:0007669"/>
    <property type="project" value="InterPro"/>
</dbReference>
<sequence>MVFKQDMLIWSIAVVVILYILQGVIAGLITSIPLYLTSYKASWEQQGTFSWVTYPFSFKILWAPIIDSVYIRRFGRNQTWLIPIQLIIGIILFILSFYLESLLINLEIIRLTIVFLLICLLIASQDIVVDGWSVCLFSSINPQWSSTCQTIGLTVGGFIGSTILLTFESSNFTNKYIREPLSHPHRSKGLFSIEQFISFVGLVFIIISIIMIANAFFYNQSNNINIQKKKQTKLNLFQTYMAILELFKNPYIRQFTFILLTCNVGYGATYSMTNLTLLEYGIRRDTLALLRIPLLVIHIVVPLCLNRTLCPLKWFSRGYILHVIGSLILGIYIFYTPRIVHTLYFYPILIILLCLNECFIFMKISSCVGFYARISDSRIAGTYMTLLATISSLGYNLSSTLALYIANWLPKSYAYFIEVGVCFILGLIWIRLTWNILKRLDGLPIEEWYLKDSSSTHYHLVLEED</sequence>
<evidence type="ECO:0008006" key="9">
    <source>
        <dbReference type="Google" id="ProtNLM"/>
    </source>
</evidence>
<dbReference type="InterPro" id="IPR024371">
    <property type="entry name" value="AcetylCoA_trans_1-like"/>
</dbReference>
<dbReference type="Pfam" id="PF13000">
    <property type="entry name" value="Acatn"/>
    <property type="match status" value="2"/>
</dbReference>
<dbReference type="InterPro" id="IPR036259">
    <property type="entry name" value="MFS_trans_sf"/>
</dbReference>
<evidence type="ECO:0000313" key="8">
    <source>
        <dbReference type="Proteomes" id="UP000663891"/>
    </source>
</evidence>
<accession>A0A815H4R7</accession>
<feature type="transmembrane region" description="Helical" evidence="5">
    <location>
        <begin position="383"/>
        <end position="406"/>
    </location>
</feature>
<feature type="transmembrane region" description="Helical" evidence="5">
    <location>
        <begin position="288"/>
        <end position="306"/>
    </location>
</feature>
<dbReference type="PANTHER" id="PTHR12778">
    <property type="entry name" value="SOLUTE CARRIER FAMILY 33 ACETYL-COA TRANSPORTER -RELATED"/>
    <property type="match status" value="1"/>
</dbReference>
<feature type="transmembrane region" description="Helical" evidence="5">
    <location>
        <begin position="80"/>
        <end position="99"/>
    </location>
</feature>